<sequence length="340" mass="38550">MVDIRRRPFEVPFIALIDGSFAASLFNEADRPLFPQPILVRRLVASSVLCSTTSSCLVAAAHEGSTLPSCCSIVDTSISSSVPLHSIHLYLLAPPSFALLLRRNSRIPSEFLPQADAFTYRSQCEIQGVGKRRGLKSWKLFLLADFYSCKKLSWGLAVLCYTYHCLCRASDQATTDIAGCTPLMMSWIYQRFPQWCLDERNVVVFPLASRYDFMTHKCLHPIICTTQRWVVRCILEIPLSLRGVKPVHEICSHVSHAKSMVGCRTSPPVVGVIECCSDCLRPVRYDHHPILRNDMLLEVSQEECLRLGRLRLNDGEYDQQYIIIVILCHNYQQNPTIFPI</sequence>
<evidence type="ECO:0008006" key="3">
    <source>
        <dbReference type="Google" id="ProtNLM"/>
    </source>
</evidence>
<gene>
    <name evidence="1" type="ORF">PIB30_046188</name>
</gene>
<proteinExistence type="predicted"/>
<evidence type="ECO:0000313" key="2">
    <source>
        <dbReference type="Proteomes" id="UP001341840"/>
    </source>
</evidence>
<evidence type="ECO:0000313" key="1">
    <source>
        <dbReference type="EMBL" id="MED6196303.1"/>
    </source>
</evidence>
<keyword evidence="2" id="KW-1185">Reference proteome</keyword>
<name>A0ABU6XHB2_9FABA</name>
<reference evidence="1 2" key="1">
    <citation type="journal article" date="2023" name="Plants (Basel)">
        <title>Bridging the Gap: Combining Genomics and Transcriptomics Approaches to Understand Stylosanthes scabra, an Orphan Legume from the Brazilian Caatinga.</title>
        <authorList>
            <person name="Ferreira-Neto J.R.C."/>
            <person name="da Silva M.D."/>
            <person name="Binneck E."/>
            <person name="de Melo N.F."/>
            <person name="da Silva R.H."/>
            <person name="de Melo A.L.T.M."/>
            <person name="Pandolfi V."/>
            <person name="Bustamante F.O."/>
            <person name="Brasileiro-Vidal A.C."/>
            <person name="Benko-Iseppon A.M."/>
        </authorList>
    </citation>
    <scope>NUCLEOTIDE SEQUENCE [LARGE SCALE GENOMIC DNA]</scope>
    <source>
        <tissue evidence="1">Leaves</tissue>
    </source>
</reference>
<dbReference type="EMBL" id="JASCZI010211735">
    <property type="protein sequence ID" value="MED6196303.1"/>
    <property type="molecule type" value="Genomic_DNA"/>
</dbReference>
<protein>
    <recommendedName>
        <fullName evidence="3">Aminotransferase-like plant mobile domain-containing protein</fullName>
    </recommendedName>
</protein>
<organism evidence="1 2">
    <name type="scientific">Stylosanthes scabra</name>
    <dbReference type="NCBI Taxonomy" id="79078"/>
    <lineage>
        <taxon>Eukaryota</taxon>
        <taxon>Viridiplantae</taxon>
        <taxon>Streptophyta</taxon>
        <taxon>Embryophyta</taxon>
        <taxon>Tracheophyta</taxon>
        <taxon>Spermatophyta</taxon>
        <taxon>Magnoliopsida</taxon>
        <taxon>eudicotyledons</taxon>
        <taxon>Gunneridae</taxon>
        <taxon>Pentapetalae</taxon>
        <taxon>rosids</taxon>
        <taxon>fabids</taxon>
        <taxon>Fabales</taxon>
        <taxon>Fabaceae</taxon>
        <taxon>Papilionoideae</taxon>
        <taxon>50 kb inversion clade</taxon>
        <taxon>dalbergioids sensu lato</taxon>
        <taxon>Dalbergieae</taxon>
        <taxon>Pterocarpus clade</taxon>
        <taxon>Stylosanthes</taxon>
    </lineage>
</organism>
<accession>A0ABU6XHB2</accession>
<comment type="caution">
    <text evidence="1">The sequence shown here is derived from an EMBL/GenBank/DDBJ whole genome shotgun (WGS) entry which is preliminary data.</text>
</comment>
<dbReference type="Proteomes" id="UP001341840">
    <property type="component" value="Unassembled WGS sequence"/>
</dbReference>